<evidence type="ECO:0000313" key="5">
    <source>
        <dbReference type="EMBL" id="MBC9247419.1"/>
    </source>
</evidence>
<keyword evidence="5" id="KW-0413">Isomerase</keyword>
<reference evidence="5" key="1">
    <citation type="submission" date="2020-08" db="EMBL/GenBank/DDBJ databases">
        <title>Paracoccus amoyensis sp. nov., isolated from the surface seawater at coast of Xiamen, Fujian.</title>
        <authorList>
            <person name="Lyu L."/>
        </authorList>
    </citation>
    <scope>NUCLEOTIDE SEQUENCE</scope>
    <source>
        <strain evidence="5">11-3</strain>
    </source>
</reference>
<dbReference type="InterPro" id="IPR034333">
    <property type="entry name" value="GST_Zeta_N"/>
</dbReference>
<comment type="similarity">
    <text evidence="1">Belongs to the GST superfamily. Zeta family.</text>
</comment>
<dbReference type="Pfam" id="PF13410">
    <property type="entry name" value="GST_C_2"/>
    <property type="match status" value="1"/>
</dbReference>
<dbReference type="EMBL" id="JACOQL010000003">
    <property type="protein sequence ID" value="MBC9247419.1"/>
    <property type="molecule type" value="Genomic_DNA"/>
</dbReference>
<dbReference type="PANTHER" id="PTHR42673:SF21">
    <property type="entry name" value="GLUTATHIONE S-TRANSFERASE YFCF"/>
    <property type="match status" value="1"/>
</dbReference>
<dbReference type="NCBIfam" id="TIGR01262">
    <property type="entry name" value="maiA"/>
    <property type="match status" value="1"/>
</dbReference>
<dbReference type="Gene3D" id="1.20.1050.10">
    <property type="match status" value="1"/>
</dbReference>
<dbReference type="SFLD" id="SFLDG00358">
    <property type="entry name" value="Main_(cytGST)"/>
    <property type="match status" value="1"/>
</dbReference>
<dbReference type="PANTHER" id="PTHR42673">
    <property type="entry name" value="MALEYLACETOACETATE ISOMERASE"/>
    <property type="match status" value="1"/>
</dbReference>
<organism evidence="5 6">
    <name type="scientific">Paracoccus amoyensis</name>
    <dbReference type="NCBI Taxonomy" id="2760093"/>
    <lineage>
        <taxon>Bacteria</taxon>
        <taxon>Pseudomonadati</taxon>
        <taxon>Pseudomonadota</taxon>
        <taxon>Alphaproteobacteria</taxon>
        <taxon>Rhodobacterales</taxon>
        <taxon>Paracoccaceae</taxon>
        <taxon>Paracoccus</taxon>
    </lineage>
</organism>
<dbReference type="EC" id="5.2.1.2" evidence="5"/>
<dbReference type="RefSeq" id="WP_187793896.1">
    <property type="nucleotide sequence ID" value="NZ_JACOQL010000003.1"/>
</dbReference>
<keyword evidence="6" id="KW-1185">Reference proteome</keyword>
<dbReference type="Pfam" id="PF13409">
    <property type="entry name" value="GST_N_2"/>
    <property type="match status" value="1"/>
</dbReference>
<dbReference type="InterPro" id="IPR005955">
    <property type="entry name" value="GST_Zeta"/>
</dbReference>
<dbReference type="SFLD" id="SFLDS00019">
    <property type="entry name" value="Glutathione_Transferase_(cytos"/>
    <property type="match status" value="1"/>
</dbReference>
<dbReference type="GO" id="GO:0006749">
    <property type="term" value="P:glutathione metabolic process"/>
    <property type="evidence" value="ECO:0007669"/>
    <property type="project" value="TreeGrafter"/>
</dbReference>
<gene>
    <name evidence="5" type="primary">maiA</name>
    <name evidence="5" type="ORF">H4P12_12015</name>
</gene>
<evidence type="ECO:0000259" key="3">
    <source>
        <dbReference type="PROSITE" id="PS50404"/>
    </source>
</evidence>
<name>A0A926JDC1_9RHOB</name>
<feature type="domain" description="GST N-terminal" evidence="3">
    <location>
        <begin position="7"/>
        <end position="88"/>
    </location>
</feature>
<feature type="compositionally biased region" description="Basic and acidic residues" evidence="2">
    <location>
        <begin position="212"/>
        <end position="228"/>
    </location>
</feature>
<sequence>MSCSGADAIILHDYWRSSASYRVRIALALKDVAYTRVPVDLVAGEQRGAAHRAVNPQGLVPALKIDGQVLTQSLAILEYLEETRPEPALLPRHVAARAHLRAISLTIACEIHPLSNLNVLERVQAIGGSEARAEWNRDNIASGLEVVERLLHHPGYIGRFCHGDQPGMADCTLIPQLYNATRWGVVFDHLPRITTVAQSCHTHPAFQQAHPDNFDPSREAKEPWGERP</sequence>
<dbReference type="Proteomes" id="UP000608594">
    <property type="component" value="Unassembled WGS sequence"/>
</dbReference>
<dbReference type="GO" id="GO:0004364">
    <property type="term" value="F:glutathione transferase activity"/>
    <property type="evidence" value="ECO:0007669"/>
    <property type="project" value="TreeGrafter"/>
</dbReference>
<dbReference type="GO" id="GO:0016034">
    <property type="term" value="F:maleylacetoacetate isomerase activity"/>
    <property type="evidence" value="ECO:0007669"/>
    <property type="project" value="UniProtKB-EC"/>
</dbReference>
<dbReference type="GO" id="GO:0005737">
    <property type="term" value="C:cytoplasm"/>
    <property type="evidence" value="ECO:0007669"/>
    <property type="project" value="InterPro"/>
</dbReference>
<dbReference type="AlphaFoldDB" id="A0A926JDC1"/>
<dbReference type="InterPro" id="IPR004045">
    <property type="entry name" value="Glutathione_S-Trfase_N"/>
</dbReference>
<dbReference type="InterPro" id="IPR036249">
    <property type="entry name" value="Thioredoxin-like_sf"/>
</dbReference>
<dbReference type="GO" id="GO:0006559">
    <property type="term" value="P:L-phenylalanine catabolic process"/>
    <property type="evidence" value="ECO:0007669"/>
    <property type="project" value="TreeGrafter"/>
</dbReference>
<dbReference type="SUPFAM" id="SSF47616">
    <property type="entry name" value="GST C-terminal domain-like"/>
    <property type="match status" value="1"/>
</dbReference>
<evidence type="ECO:0000256" key="2">
    <source>
        <dbReference type="SAM" id="MobiDB-lite"/>
    </source>
</evidence>
<comment type="caution">
    <text evidence="5">The sequence shown here is derived from an EMBL/GenBank/DDBJ whole genome shotgun (WGS) entry which is preliminary data.</text>
</comment>
<dbReference type="SUPFAM" id="SSF52833">
    <property type="entry name" value="Thioredoxin-like"/>
    <property type="match status" value="1"/>
</dbReference>
<dbReference type="InterPro" id="IPR040079">
    <property type="entry name" value="Glutathione_S-Trfase"/>
</dbReference>
<evidence type="ECO:0000256" key="1">
    <source>
        <dbReference type="ARBA" id="ARBA00010007"/>
    </source>
</evidence>
<protein>
    <submittedName>
        <fullName evidence="5">Maleylacetoacetate isomerase</fullName>
        <ecNumber evidence="5">5.2.1.2</ecNumber>
    </submittedName>
</protein>
<dbReference type="InterPro" id="IPR010987">
    <property type="entry name" value="Glutathione-S-Trfase_C-like"/>
</dbReference>
<evidence type="ECO:0000313" key="6">
    <source>
        <dbReference type="Proteomes" id="UP000608594"/>
    </source>
</evidence>
<dbReference type="Gene3D" id="3.40.30.10">
    <property type="entry name" value="Glutaredoxin"/>
    <property type="match status" value="1"/>
</dbReference>
<evidence type="ECO:0000259" key="4">
    <source>
        <dbReference type="PROSITE" id="PS50405"/>
    </source>
</evidence>
<proteinExistence type="inferred from homology"/>
<dbReference type="PROSITE" id="PS50404">
    <property type="entry name" value="GST_NTER"/>
    <property type="match status" value="1"/>
</dbReference>
<dbReference type="CDD" id="cd03042">
    <property type="entry name" value="GST_N_Zeta"/>
    <property type="match status" value="1"/>
</dbReference>
<accession>A0A926JDC1</accession>
<feature type="region of interest" description="Disordered" evidence="2">
    <location>
        <begin position="205"/>
        <end position="228"/>
    </location>
</feature>
<feature type="domain" description="GST C-terminal" evidence="4">
    <location>
        <begin position="93"/>
        <end position="224"/>
    </location>
</feature>
<dbReference type="PROSITE" id="PS50405">
    <property type="entry name" value="GST_CTER"/>
    <property type="match status" value="1"/>
</dbReference>
<dbReference type="InterPro" id="IPR036282">
    <property type="entry name" value="Glutathione-S-Trfase_C_sf"/>
</dbReference>